<dbReference type="AlphaFoldDB" id="A0AAD8V8R1"/>
<protein>
    <submittedName>
        <fullName evidence="1">Uncharacterized protein</fullName>
    </submittedName>
</protein>
<name>A0AAD8V8R1_9PEZI</name>
<dbReference type="Proteomes" id="UP001230504">
    <property type="component" value="Unassembled WGS sequence"/>
</dbReference>
<proteinExistence type="predicted"/>
<keyword evidence="2" id="KW-1185">Reference proteome</keyword>
<evidence type="ECO:0000313" key="2">
    <source>
        <dbReference type="Proteomes" id="UP001230504"/>
    </source>
</evidence>
<evidence type="ECO:0000313" key="1">
    <source>
        <dbReference type="EMBL" id="KAK1598517.1"/>
    </source>
</evidence>
<dbReference type="RefSeq" id="XP_060419194.1">
    <property type="nucleotide sequence ID" value="XM_060556668.1"/>
</dbReference>
<dbReference type="GeneID" id="85440908"/>
<organism evidence="1 2">
    <name type="scientific">Colletotrichum navitas</name>
    <dbReference type="NCBI Taxonomy" id="681940"/>
    <lineage>
        <taxon>Eukaryota</taxon>
        <taxon>Fungi</taxon>
        <taxon>Dikarya</taxon>
        <taxon>Ascomycota</taxon>
        <taxon>Pezizomycotina</taxon>
        <taxon>Sordariomycetes</taxon>
        <taxon>Hypocreomycetidae</taxon>
        <taxon>Glomerellales</taxon>
        <taxon>Glomerellaceae</taxon>
        <taxon>Colletotrichum</taxon>
        <taxon>Colletotrichum graminicola species complex</taxon>
    </lineage>
</organism>
<gene>
    <name evidence="1" type="ORF">LY79DRAFT_537371</name>
</gene>
<reference evidence="1" key="1">
    <citation type="submission" date="2021-06" db="EMBL/GenBank/DDBJ databases">
        <title>Comparative genomics, transcriptomics and evolutionary studies reveal genomic signatures of adaptation to plant cell wall in hemibiotrophic fungi.</title>
        <authorList>
            <consortium name="DOE Joint Genome Institute"/>
            <person name="Baroncelli R."/>
            <person name="Diaz J.F."/>
            <person name="Benocci T."/>
            <person name="Peng M."/>
            <person name="Battaglia E."/>
            <person name="Haridas S."/>
            <person name="Andreopoulos W."/>
            <person name="Labutti K."/>
            <person name="Pangilinan J."/>
            <person name="Floch G.L."/>
            <person name="Makela M.R."/>
            <person name="Henrissat B."/>
            <person name="Grigoriev I.V."/>
            <person name="Crouch J.A."/>
            <person name="De Vries R.P."/>
            <person name="Sukno S.A."/>
            <person name="Thon M.R."/>
        </authorList>
    </citation>
    <scope>NUCLEOTIDE SEQUENCE</scope>
    <source>
        <strain evidence="1">CBS 125086</strain>
    </source>
</reference>
<dbReference type="EMBL" id="JAHLJV010000004">
    <property type="protein sequence ID" value="KAK1598517.1"/>
    <property type="molecule type" value="Genomic_DNA"/>
</dbReference>
<accession>A0AAD8V8R1</accession>
<sequence length="214" mass="23496">MCSRSQMCRSMACISCRSPNLSSMGWRRVPLLQGPDPGSSYGGETFEGWALSLSLSLTLCVRFFSSNCASGYFHTWKTTHALSHTHALDANQPHATANELGYAANKVMVCLGMTKHWSGMQDGWLMRCSETAERREASKVWRPQAGRVEKLASSQGREPSKLDYPAFEMRSPNGRDDGAYRVMKGIVRSVVQAGPGCNGCQCENEKVIMVGGCK</sequence>
<comment type="caution">
    <text evidence="1">The sequence shown here is derived from an EMBL/GenBank/DDBJ whole genome shotgun (WGS) entry which is preliminary data.</text>
</comment>